<keyword evidence="2" id="KW-0472">Membrane</keyword>
<gene>
    <name evidence="4" type="ORF">SMG_03111</name>
</gene>
<reference evidence="4 5" key="1">
    <citation type="submission" date="2013-02" db="EMBL/GenBank/DDBJ databases">
        <title>The Genome Sequence of Enterococcus faecium VRE_84.</title>
        <authorList>
            <consortium name="The Broad Institute Genome Sequencing Platform"/>
            <consortium name="The Broad Institute Genome Sequencing Center for Infectious Disease"/>
            <person name="Earl A.M."/>
            <person name="Gilmore M.S."/>
            <person name="Lebreton F."/>
            <person name="Hammerum A.M."/>
            <person name="Jensen L.B."/>
            <person name="Guardabassi L."/>
            <person name="Walker B."/>
            <person name="Young S.K."/>
            <person name="Zeng Q."/>
            <person name="Gargeya S."/>
            <person name="Fitzgerald M."/>
            <person name="Haas B."/>
            <person name="Abouelleil A."/>
            <person name="Alvarado L."/>
            <person name="Arachchi H.M."/>
            <person name="Berlin A.M."/>
            <person name="Chapman S.B."/>
            <person name="Dewar J."/>
            <person name="Goldberg J."/>
            <person name="Griggs A."/>
            <person name="Gujja S."/>
            <person name="Hansen M."/>
            <person name="Howarth C."/>
            <person name="Imamovic A."/>
            <person name="Larimer J."/>
            <person name="McCowan C."/>
            <person name="Murphy C."/>
            <person name="Neiman D."/>
            <person name="Pearson M."/>
            <person name="Priest M."/>
            <person name="Roberts A."/>
            <person name="Saif S."/>
            <person name="Shea T."/>
            <person name="Sisk P."/>
            <person name="Sykes S."/>
            <person name="Wortman J."/>
            <person name="Nusbaum C."/>
            <person name="Birren B."/>
        </authorList>
    </citation>
    <scope>NUCLEOTIDE SEQUENCE [LARGE SCALE GENOMIC DNA]</scope>
    <source>
        <strain evidence="4 5">VRE 84</strain>
    </source>
</reference>
<evidence type="ECO:0000256" key="1">
    <source>
        <dbReference type="ARBA" id="ARBA00023125"/>
    </source>
</evidence>
<dbReference type="Proteomes" id="UP000013834">
    <property type="component" value="Unassembled WGS sequence"/>
</dbReference>
<protein>
    <recommendedName>
        <fullName evidence="3">HTH cro/C1-type domain-containing protein</fullName>
    </recommendedName>
</protein>
<keyword evidence="1" id="KW-0238">DNA-binding</keyword>
<comment type="caution">
    <text evidence="4">The sequence shown here is derived from an EMBL/GenBank/DDBJ whole genome shotgun (WGS) entry which is preliminary data.</text>
</comment>
<dbReference type="PANTHER" id="PTHR46558">
    <property type="entry name" value="TRACRIPTIONAL REGULATORY PROTEIN-RELATED-RELATED"/>
    <property type="match status" value="1"/>
</dbReference>
<dbReference type="CDD" id="cd00093">
    <property type="entry name" value="HTH_XRE"/>
    <property type="match status" value="1"/>
</dbReference>
<keyword evidence="2" id="KW-0812">Transmembrane</keyword>
<dbReference type="EMBL" id="AIVF01000071">
    <property type="protein sequence ID" value="EOG21055.1"/>
    <property type="molecule type" value="Genomic_DNA"/>
</dbReference>
<proteinExistence type="predicted"/>
<feature type="transmembrane region" description="Helical" evidence="2">
    <location>
        <begin position="107"/>
        <end position="131"/>
    </location>
</feature>
<dbReference type="RefSeq" id="WP_010729430.1">
    <property type="nucleotide sequence ID" value="NZ_KB948142.1"/>
</dbReference>
<dbReference type="PANTHER" id="PTHR46558:SF11">
    <property type="entry name" value="HTH-TYPE TRANSCRIPTIONAL REGULATOR XRE"/>
    <property type="match status" value="1"/>
</dbReference>
<dbReference type="SUPFAM" id="SSF47413">
    <property type="entry name" value="lambda repressor-like DNA-binding domains"/>
    <property type="match status" value="1"/>
</dbReference>
<dbReference type="Pfam" id="PF01381">
    <property type="entry name" value="HTH_3"/>
    <property type="match status" value="1"/>
</dbReference>
<feature type="domain" description="HTH cro/C1-type" evidence="3">
    <location>
        <begin position="7"/>
        <end position="61"/>
    </location>
</feature>
<organism evidence="4 5">
    <name type="scientific">Enterococcus faecium EnGen0180</name>
    <dbReference type="NCBI Taxonomy" id="1157475"/>
    <lineage>
        <taxon>Bacteria</taxon>
        <taxon>Bacillati</taxon>
        <taxon>Bacillota</taxon>
        <taxon>Bacilli</taxon>
        <taxon>Lactobacillales</taxon>
        <taxon>Enterococcaceae</taxon>
        <taxon>Enterococcus</taxon>
    </lineage>
</organism>
<dbReference type="InterPro" id="IPR001387">
    <property type="entry name" value="Cro/C1-type_HTH"/>
</dbReference>
<dbReference type="InterPro" id="IPR010982">
    <property type="entry name" value="Lambda_DNA-bd_dom_sf"/>
</dbReference>
<evidence type="ECO:0000313" key="4">
    <source>
        <dbReference type="EMBL" id="EOG21055.1"/>
    </source>
</evidence>
<name>A0A829EV82_ENTFC</name>
<dbReference type="AlphaFoldDB" id="A0A829EV82"/>
<evidence type="ECO:0000256" key="2">
    <source>
        <dbReference type="SAM" id="Phobius"/>
    </source>
</evidence>
<dbReference type="PROSITE" id="PS50943">
    <property type="entry name" value="HTH_CROC1"/>
    <property type="match status" value="1"/>
</dbReference>
<feature type="transmembrane region" description="Helical" evidence="2">
    <location>
        <begin position="138"/>
        <end position="154"/>
    </location>
</feature>
<evidence type="ECO:0000313" key="5">
    <source>
        <dbReference type="Proteomes" id="UP000013834"/>
    </source>
</evidence>
<accession>A0A829EV82</accession>
<sequence>MTISKVIKQKRIEKQLTQEDLAEMLLVSKKTISNWENGRTIPDTENLIQFAKLFDLSLDNILLGEEKIMVKNHTKTLILLFHFVIFLSLVFTLIQSGFFYFSHSIATWLLIFFLSLLLIINTLIINTLIIIFNKHRNLFLHSIFPIVLLIFLYFI</sequence>
<evidence type="ECO:0000259" key="3">
    <source>
        <dbReference type="PROSITE" id="PS50943"/>
    </source>
</evidence>
<dbReference type="SMART" id="SM00530">
    <property type="entry name" value="HTH_XRE"/>
    <property type="match status" value="1"/>
</dbReference>
<dbReference type="Gene3D" id="1.10.260.40">
    <property type="entry name" value="lambda repressor-like DNA-binding domains"/>
    <property type="match status" value="1"/>
</dbReference>
<dbReference type="GO" id="GO:0003677">
    <property type="term" value="F:DNA binding"/>
    <property type="evidence" value="ECO:0007669"/>
    <property type="project" value="UniProtKB-KW"/>
</dbReference>
<feature type="transmembrane region" description="Helical" evidence="2">
    <location>
        <begin position="77"/>
        <end position="101"/>
    </location>
</feature>
<keyword evidence="2" id="KW-1133">Transmembrane helix</keyword>